<dbReference type="PROSITE" id="PS52015">
    <property type="entry name" value="TONB_CTD"/>
    <property type="match status" value="1"/>
</dbReference>
<dbReference type="RefSeq" id="WP_183274949.1">
    <property type="nucleotide sequence ID" value="NZ_JACHXV010000004.1"/>
</dbReference>
<comment type="subcellular location">
    <subcellularLocation>
        <location evidence="1">Cell inner membrane</location>
        <topology evidence="1">Single-pass membrane protein</topology>
        <orientation evidence="1">Periplasmic side</orientation>
    </subcellularLocation>
</comment>
<keyword evidence="4" id="KW-1003">Cell membrane</keyword>
<evidence type="ECO:0000256" key="6">
    <source>
        <dbReference type="ARBA" id="ARBA00022692"/>
    </source>
</evidence>
<name>A0A839V1Q5_9PROT</name>
<protein>
    <submittedName>
        <fullName evidence="12">TonB family protein</fullName>
    </submittedName>
</protein>
<evidence type="ECO:0000256" key="7">
    <source>
        <dbReference type="ARBA" id="ARBA00022927"/>
    </source>
</evidence>
<dbReference type="GO" id="GO:0055085">
    <property type="term" value="P:transmembrane transport"/>
    <property type="evidence" value="ECO:0007669"/>
    <property type="project" value="InterPro"/>
</dbReference>
<evidence type="ECO:0000256" key="9">
    <source>
        <dbReference type="ARBA" id="ARBA00023136"/>
    </source>
</evidence>
<dbReference type="Gene3D" id="3.30.1150.10">
    <property type="match status" value="1"/>
</dbReference>
<accession>A0A839V1Q5</accession>
<dbReference type="GO" id="GO:0015031">
    <property type="term" value="P:protein transport"/>
    <property type="evidence" value="ECO:0007669"/>
    <property type="project" value="UniProtKB-KW"/>
</dbReference>
<organism evidence="12 13">
    <name type="scientific">Endobacter medicaginis</name>
    <dbReference type="NCBI Taxonomy" id="1181271"/>
    <lineage>
        <taxon>Bacteria</taxon>
        <taxon>Pseudomonadati</taxon>
        <taxon>Pseudomonadota</taxon>
        <taxon>Alphaproteobacteria</taxon>
        <taxon>Acetobacterales</taxon>
        <taxon>Acetobacteraceae</taxon>
        <taxon>Endobacter</taxon>
    </lineage>
</organism>
<dbReference type="NCBIfam" id="TIGR01352">
    <property type="entry name" value="tonB_Cterm"/>
    <property type="match status" value="1"/>
</dbReference>
<evidence type="ECO:0000256" key="5">
    <source>
        <dbReference type="ARBA" id="ARBA00022519"/>
    </source>
</evidence>
<keyword evidence="13" id="KW-1185">Reference proteome</keyword>
<evidence type="ECO:0000256" key="4">
    <source>
        <dbReference type="ARBA" id="ARBA00022475"/>
    </source>
</evidence>
<evidence type="ECO:0000256" key="8">
    <source>
        <dbReference type="ARBA" id="ARBA00022989"/>
    </source>
</evidence>
<evidence type="ECO:0000256" key="2">
    <source>
        <dbReference type="ARBA" id="ARBA00006555"/>
    </source>
</evidence>
<comment type="similarity">
    <text evidence="2">Belongs to the TonB family.</text>
</comment>
<evidence type="ECO:0000259" key="11">
    <source>
        <dbReference type="PROSITE" id="PS52015"/>
    </source>
</evidence>
<evidence type="ECO:0000256" key="10">
    <source>
        <dbReference type="SAM" id="MobiDB-lite"/>
    </source>
</evidence>
<dbReference type="AlphaFoldDB" id="A0A839V1Q5"/>
<dbReference type="InterPro" id="IPR037682">
    <property type="entry name" value="TonB_C"/>
</dbReference>
<dbReference type="Proteomes" id="UP000557688">
    <property type="component" value="Unassembled WGS sequence"/>
</dbReference>
<dbReference type="SUPFAM" id="SSF74653">
    <property type="entry name" value="TolA/TonB C-terminal domain"/>
    <property type="match status" value="1"/>
</dbReference>
<feature type="region of interest" description="Disordered" evidence="10">
    <location>
        <begin position="110"/>
        <end position="209"/>
    </location>
</feature>
<dbReference type="Pfam" id="PF03544">
    <property type="entry name" value="TonB_C"/>
    <property type="match status" value="1"/>
</dbReference>
<keyword evidence="5" id="KW-0997">Cell inner membrane</keyword>
<comment type="caution">
    <text evidence="12">The sequence shown here is derived from an EMBL/GenBank/DDBJ whole genome shotgun (WGS) entry which is preliminary data.</text>
</comment>
<keyword evidence="6" id="KW-0812">Transmembrane</keyword>
<keyword evidence="8" id="KW-1133">Transmembrane helix</keyword>
<evidence type="ECO:0000313" key="12">
    <source>
        <dbReference type="EMBL" id="MBB3173512.1"/>
    </source>
</evidence>
<feature type="compositionally biased region" description="Pro residues" evidence="10">
    <location>
        <begin position="147"/>
        <end position="160"/>
    </location>
</feature>
<feature type="region of interest" description="Disordered" evidence="10">
    <location>
        <begin position="1"/>
        <end position="41"/>
    </location>
</feature>
<dbReference type="GO" id="GO:0005886">
    <property type="term" value="C:plasma membrane"/>
    <property type="evidence" value="ECO:0007669"/>
    <property type="project" value="UniProtKB-SubCell"/>
</dbReference>
<evidence type="ECO:0000313" key="13">
    <source>
        <dbReference type="Proteomes" id="UP000557688"/>
    </source>
</evidence>
<dbReference type="PANTHER" id="PTHR33446">
    <property type="entry name" value="PROTEIN TONB-RELATED"/>
    <property type="match status" value="1"/>
</dbReference>
<keyword evidence="7" id="KW-0653">Protein transport</keyword>
<evidence type="ECO:0000256" key="3">
    <source>
        <dbReference type="ARBA" id="ARBA00022448"/>
    </source>
</evidence>
<evidence type="ECO:0000256" key="1">
    <source>
        <dbReference type="ARBA" id="ARBA00004383"/>
    </source>
</evidence>
<dbReference type="InterPro" id="IPR051045">
    <property type="entry name" value="TonB-dependent_transducer"/>
</dbReference>
<dbReference type="InterPro" id="IPR006260">
    <property type="entry name" value="TonB/TolA_C"/>
</dbReference>
<sequence length="332" mass="35396">MQRLGAPVPSIEGFGLFAPPQGRARAPVPRGDARPLSPPERRVLEPRVAHAALGRAAGWPIGALRGGTLRWWMVAVSLAVHLLILAFLLHQVPDAHPPQTMLPPVEMVYEPDSKDLGPGRGAPPTADQEPMVNVPLGVAPNPDMPDDLPPPPPIPAPDAAPVPQHRAAGNPHGRGRRSGGTSSPFSHPMDLSFGPGSAGAPVSRRGRVGGPVDLSLGPIAQQKAFSTQDRSAMIEGATGNYAALLEPWVYRRWKYPITAAMHGEQGLTKLHVRADKDGNILSLSLEGPSGSVALDQAAEDVFRHTRLPKPTPDMLTKGPVFDLYLDMQYILN</sequence>
<gene>
    <name evidence="12" type="ORF">FHR90_001335</name>
</gene>
<keyword evidence="3" id="KW-0813">Transport</keyword>
<dbReference type="EMBL" id="JACHXV010000004">
    <property type="protein sequence ID" value="MBB3173512.1"/>
    <property type="molecule type" value="Genomic_DNA"/>
</dbReference>
<feature type="domain" description="TonB C-terminal" evidence="11">
    <location>
        <begin position="240"/>
        <end position="332"/>
    </location>
</feature>
<reference evidence="12 13" key="1">
    <citation type="submission" date="2020-08" db="EMBL/GenBank/DDBJ databases">
        <title>Genomic Encyclopedia of Type Strains, Phase III (KMG-III): the genomes of soil and plant-associated and newly described type strains.</title>
        <authorList>
            <person name="Whitman W."/>
        </authorList>
    </citation>
    <scope>NUCLEOTIDE SEQUENCE [LARGE SCALE GENOMIC DNA]</scope>
    <source>
        <strain evidence="12 13">CECT 8088</strain>
    </source>
</reference>
<proteinExistence type="inferred from homology"/>
<keyword evidence="9" id="KW-0472">Membrane</keyword>